<dbReference type="InterPro" id="IPR002241">
    <property type="entry name" value="Glyco_hydro_27"/>
</dbReference>
<feature type="domain" description="Alpha galactosidase C-terminal" evidence="10">
    <location>
        <begin position="318"/>
        <end position="403"/>
    </location>
</feature>
<keyword evidence="4 9" id="KW-0732">Signal</keyword>
<dbReference type="Gene3D" id="3.20.20.70">
    <property type="entry name" value="Aldolase class I"/>
    <property type="match status" value="1"/>
</dbReference>
<comment type="catalytic activity">
    <reaction evidence="1 8">
        <text>Hydrolysis of terminal, non-reducing alpha-D-galactose residues in alpha-D-galactosides, including galactose oligosaccharides, galactomannans and galactolipids.</text>
        <dbReference type="EC" id="3.2.1.22"/>
    </reaction>
</comment>
<evidence type="ECO:0000256" key="3">
    <source>
        <dbReference type="ARBA" id="ARBA00012755"/>
    </source>
</evidence>
<evidence type="ECO:0000313" key="11">
    <source>
        <dbReference type="EMBL" id="MDO6421731.1"/>
    </source>
</evidence>
<dbReference type="EC" id="3.2.1.22" evidence="3 8"/>
<dbReference type="GO" id="GO:0004557">
    <property type="term" value="F:alpha-galactosidase activity"/>
    <property type="evidence" value="ECO:0007669"/>
    <property type="project" value="UniProtKB-EC"/>
</dbReference>
<name>A0AAW7X1X1_9GAMM</name>
<dbReference type="GO" id="GO:0016052">
    <property type="term" value="P:carbohydrate catabolic process"/>
    <property type="evidence" value="ECO:0007669"/>
    <property type="project" value="UniProtKB-ARBA"/>
</dbReference>
<evidence type="ECO:0000256" key="2">
    <source>
        <dbReference type="ARBA" id="ARBA00009743"/>
    </source>
</evidence>
<evidence type="ECO:0000256" key="5">
    <source>
        <dbReference type="ARBA" id="ARBA00022801"/>
    </source>
</evidence>
<keyword evidence="6 8" id="KW-1015">Disulfide bond</keyword>
<dbReference type="EMBL" id="JAUOPB010000003">
    <property type="protein sequence ID" value="MDO6421731.1"/>
    <property type="molecule type" value="Genomic_DNA"/>
</dbReference>
<accession>A0AAW7X1X1</accession>
<evidence type="ECO:0000256" key="6">
    <source>
        <dbReference type="ARBA" id="ARBA00023157"/>
    </source>
</evidence>
<dbReference type="InterPro" id="IPR000111">
    <property type="entry name" value="Glyco_hydro_27/36_CS"/>
</dbReference>
<evidence type="ECO:0000256" key="4">
    <source>
        <dbReference type="ARBA" id="ARBA00022729"/>
    </source>
</evidence>
<dbReference type="InterPro" id="IPR041233">
    <property type="entry name" value="Melibiase_C"/>
</dbReference>
<proteinExistence type="inferred from homology"/>
<reference evidence="11" key="1">
    <citation type="submission" date="2023-07" db="EMBL/GenBank/DDBJ databases">
        <title>Genome content predicts the carbon catabolic preferences of heterotrophic bacteria.</title>
        <authorList>
            <person name="Gralka M."/>
        </authorList>
    </citation>
    <scope>NUCLEOTIDE SEQUENCE</scope>
    <source>
        <strain evidence="11">I3M17_2</strain>
    </source>
</reference>
<keyword evidence="7 8" id="KW-0326">Glycosidase</keyword>
<dbReference type="PANTHER" id="PTHR11452:SF75">
    <property type="entry name" value="ALPHA-GALACTOSIDASE MEL1"/>
    <property type="match status" value="1"/>
</dbReference>
<dbReference type="SUPFAM" id="SSF51445">
    <property type="entry name" value="(Trans)glycosidases"/>
    <property type="match status" value="1"/>
</dbReference>
<comment type="similarity">
    <text evidence="2 8">Belongs to the glycosyl hydrolase 27 family.</text>
</comment>
<dbReference type="InterPro" id="IPR017853">
    <property type="entry name" value="GH"/>
</dbReference>
<dbReference type="CDD" id="cd14792">
    <property type="entry name" value="GH27"/>
    <property type="match status" value="1"/>
</dbReference>
<feature type="chain" id="PRO_5043790443" description="Alpha-galactosidase" evidence="9">
    <location>
        <begin position="25"/>
        <end position="408"/>
    </location>
</feature>
<comment type="caution">
    <text evidence="11">The sequence shown here is derived from an EMBL/GenBank/DDBJ whole genome shotgun (WGS) entry which is preliminary data.</text>
</comment>
<evidence type="ECO:0000256" key="8">
    <source>
        <dbReference type="RuleBase" id="RU361168"/>
    </source>
</evidence>
<evidence type="ECO:0000256" key="7">
    <source>
        <dbReference type="ARBA" id="ARBA00023295"/>
    </source>
</evidence>
<dbReference type="Pfam" id="PF17801">
    <property type="entry name" value="Melibiase_C"/>
    <property type="match status" value="1"/>
</dbReference>
<dbReference type="Proteomes" id="UP001169760">
    <property type="component" value="Unassembled WGS sequence"/>
</dbReference>
<evidence type="ECO:0000313" key="12">
    <source>
        <dbReference type="Proteomes" id="UP001169760"/>
    </source>
</evidence>
<dbReference type="InterPro" id="IPR013785">
    <property type="entry name" value="Aldolase_TIM"/>
</dbReference>
<evidence type="ECO:0000259" key="10">
    <source>
        <dbReference type="Pfam" id="PF17801"/>
    </source>
</evidence>
<dbReference type="PROSITE" id="PS00512">
    <property type="entry name" value="ALPHA_GALACTOSIDASE"/>
    <property type="match status" value="1"/>
</dbReference>
<organism evidence="11 12">
    <name type="scientific">Saccharophagus degradans</name>
    <dbReference type="NCBI Taxonomy" id="86304"/>
    <lineage>
        <taxon>Bacteria</taxon>
        <taxon>Pseudomonadati</taxon>
        <taxon>Pseudomonadota</taxon>
        <taxon>Gammaproteobacteria</taxon>
        <taxon>Cellvibrionales</taxon>
        <taxon>Cellvibrionaceae</taxon>
        <taxon>Saccharophagus</taxon>
    </lineage>
</organism>
<dbReference type="AlphaFoldDB" id="A0AAW7X1X1"/>
<dbReference type="Pfam" id="PF16499">
    <property type="entry name" value="Melibiase_2"/>
    <property type="match status" value="1"/>
</dbReference>
<dbReference type="RefSeq" id="WP_303491358.1">
    <property type="nucleotide sequence ID" value="NZ_JAUOPB010000003.1"/>
</dbReference>
<dbReference type="SUPFAM" id="SSF51011">
    <property type="entry name" value="Glycosyl hydrolase domain"/>
    <property type="match status" value="1"/>
</dbReference>
<dbReference type="InterPro" id="IPR013780">
    <property type="entry name" value="Glyco_hydro_b"/>
</dbReference>
<dbReference type="PANTHER" id="PTHR11452">
    <property type="entry name" value="ALPHA-GALACTOSIDASE/ALPHA-N-ACETYLGALACTOSAMINIDASE"/>
    <property type="match status" value="1"/>
</dbReference>
<evidence type="ECO:0000256" key="9">
    <source>
        <dbReference type="SAM" id="SignalP"/>
    </source>
</evidence>
<protein>
    <recommendedName>
        <fullName evidence="3 8">Alpha-galactosidase</fullName>
        <ecNumber evidence="3 8">3.2.1.22</ecNumber>
    </recommendedName>
    <alternativeName>
        <fullName evidence="8">Melibiase</fullName>
    </alternativeName>
</protein>
<sequence>MQKITRFAALVVAGLCLLGTQAQAKKFEHLAQTPPMGWNSWNNFGCDVDEKLIKETADYMVSSGMKDAGYEYVNIDDCWHGERDANGFIQADPERFPSGIKALADYVHSKGLKFGIYSDAGWTTCGGKPGSRGYEFQDAQMYAKWGVDYLKYDWCATDGLKAEGAYQTMREAIHKAGRPMVFSICEWGDNQPWEWAKPIGHLWRTTGDIYNCFDCEYDHGTWSSWGVLQILDMQDDLRQYAGPGHWNDPDMMEVGNGMTEAEDRSHFSMWAMLAAPLIAGNDIRKMSEATRKILTNKAVIAVDQDELGVQGFKYSSKNGVEVWFKPLANDEWAMAVLNRNKGEVKFEFKWRNEVVKDELTHRTITFNEQKFDWQDLWNKSNKGDTKKFLKTKIAGHDTLMFRLTPAKN</sequence>
<dbReference type="Gene3D" id="2.60.40.1180">
    <property type="entry name" value="Golgi alpha-mannosidase II"/>
    <property type="match status" value="1"/>
</dbReference>
<dbReference type="PRINTS" id="PR00740">
    <property type="entry name" value="GLHYDRLASE27"/>
</dbReference>
<keyword evidence="5 8" id="KW-0378">Hydrolase</keyword>
<evidence type="ECO:0000256" key="1">
    <source>
        <dbReference type="ARBA" id="ARBA00001255"/>
    </source>
</evidence>
<dbReference type="FunFam" id="3.20.20.70:FF:000202">
    <property type="entry name" value="Alpha-galactosidase"/>
    <property type="match status" value="1"/>
</dbReference>
<feature type="signal peptide" evidence="9">
    <location>
        <begin position="1"/>
        <end position="24"/>
    </location>
</feature>
<gene>
    <name evidence="11" type="ORF">Q4521_04530</name>
</gene>